<dbReference type="Gene3D" id="1.10.287.130">
    <property type="match status" value="1"/>
</dbReference>
<dbReference type="InterPro" id="IPR000014">
    <property type="entry name" value="PAS"/>
</dbReference>
<keyword evidence="3" id="KW-0597">Phosphoprotein</keyword>
<dbReference type="Proteomes" id="UP000249115">
    <property type="component" value="Unassembled WGS sequence"/>
</dbReference>
<dbReference type="OrthoDB" id="9766459at2"/>
<gene>
    <name evidence="8" type="ORF">ESW18_17625</name>
    <name evidence="7" type="ORF">LV84_03556</name>
</gene>
<dbReference type="InterPro" id="IPR052162">
    <property type="entry name" value="Sensor_kinase/Photoreceptor"/>
</dbReference>
<dbReference type="RefSeq" id="WP_086502770.1">
    <property type="nucleotide sequence ID" value="NZ_MSSV01000020.1"/>
</dbReference>
<dbReference type="EC" id="2.7.13.3" evidence="2"/>
<dbReference type="EMBL" id="QKZU01000016">
    <property type="protein sequence ID" value="PZX52147.1"/>
    <property type="molecule type" value="Genomic_DNA"/>
</dbReference>
<evidence type="ECO:0000256" key="3">
    <source>
        <dbReference type="ARBA" id="ARBA00022553"/>
    </source>
</evidence>
<evidence type="ECO:0000313" key="10">
    <source>
        <dbReference type="Proteomes" id="UP000321927"/>
    </source>
</evidence>
<reference evidence="7 9" key="1">
    <citation type="submission" date="2018-06" db="EMBL/GenBank/DDBJ databases">
        <title>Genomic Encyclopedia of Archaeal and Bacterial Type Strains, Phase II (KMG-II): from individual species to whole genera.</title>
        <authorList>
            <person name="Goeker M."/>
        </authorList>
    </citation>
    <scope>NUCLEOTIDE SEQUENCE [LARGE SCALE GENOMIC DNA]</scope>
    <source>
        <strain evidence="7 9">DSM 22686</strain>
    </source>
</reference>
<keyword evidence="10" id="KW-1185">Reference proteome</keyword>
<dbReference type="EMBL" id="VORV01000015">
    <property type="protein sequence ID" value="TXD76091.1"/>
    <property type="molecule type" value="Genomic_DNA"/>
</dbReference>
<dbReference type="CDD" id="cd00130">
    <property type="entry name" value="PAS"/>
    <property type="match status" value="1"/>
</dbReference>
<evidence type="ECO:0000313" key="7">
    <source>
        <dbReference type="EMBL" id="PZX52147.1"/>
    </source>
</evidence>
<comment type="caution">
    <text evidence="7">The sequence shown here is derived from an EMBL/GenBank/DDBJ whole genome shotgun (WGS) entry which is preliminary data.</text>
</comment>
<dbReference type="Gene3D" id="3.30.450.20">
    <property type="entry name" value="PAS domain"/>
    <property type="match status" value="1"/>
</dbReference>
<evidence type="ECO:0000313" key="9">
    <source>
        <dbReference type="Proteomes" id="UP000249115"/>
    </source>
</evidence>
<dbReference type="Gene3D" id="3.30.565.10">
    <property type="entry name" value="Histidine kinase-like ATPase, C-terminal domain"/>
    <property type="match status" value="1"/>
</dbReference>
<dbReference type="AlphaFoldDB" id="A0A2W7R8Z3"/>
<evidence type="ECO:0000259" key="6">
    <source>
        <dbReference type="PROSITE" id="PS50109"/>
    </source>
</evidence>
<dbReference type="Pfam" id="PF02518">
    <property type="entry name" value="HATPase_c"/>
    <property type="match status" value="1"/>
</dbReference>
<evidence type="ECO:0000256" key="2">
    <source>
        <dbReference type="ARBA" id="ARBA00012438"/>
    </source>
</evidence>
<proteinExistence type="predicted"/>
<dbReference type="PANTHER" id="PTHR43304:SF1">
    <property type="entry name" value="PAC DOMAIN-CONTAINING PROTEIN"/>
    <property type="match status" value="1"/>
</dbReference>
<accession>A0A2W7R8Z3</accession>
<dbReference type="InterPro" id="IPR003594">
    <property type="entry name" value="HATPase_dom"/>
</dbReference>
<evidence type="ECO:0000313" key="8">
    <source>
        <dbReference type="EMBL" id="TXD76091.1"/>
    </source>
</evidence>
<reference evidence="8 10" key="2">
    <citation type="submission" date="2019-08" db="EMBL/GenBank/DDBJ databases">
        <title>Genome of Algoriphagus ratkowskyi IC026.</title>
        <authorList>
            <person name="Bowman J.P."/>
        </authorList>
    </citation>
    <scope>NUCLEOTIDE SEQUENCE [LARGE SCALE GENOMIC DNA]</scope>
    <source>
        <strain evidence="8 10">IC026</strain>
    </source>
</reference>
<comment type="catalytic activity">
    <reaction evidence="1">
        <text>ATP + protein L-histidine = ADP + protein N-phospho-L-histidine.</text>
        <dbReference type="EC" id="2.7.13.3"/>
    </reaction>
</comment>
<name>A0A2W7R8Z3_9BACT</name>
<feature type="domain" description="Histidine kinase" evidence="6">
    <location>
        <begin position="149"/>
        <end position="362"/>
    </location>
</feature>
<dbReference type="SUPFAM" id="SSF47384">
    <property type="entry name" value="Homodimeric domain of signal transducing histidine kinase"/>
    <property type="match status" value="1"/>
</dbReference>
<dbReference type="GO" id="GO:0000155">
    <property type="term" value="F:phosphorelay sensor kinase activity"/>
    <property type="evidence" value="ECO:0007669"/>
    <property type="project" value="InterPro"/>
</dbReference>
<evidence type="ECO:0000256" key="5">
    <source>
        <dbReference type="ARBA" id="ARBA00022777"/>
    </source>
</evidence>
<dbReference type="InterPro" id="IPR005467">
    <property type="entry name" value="His_kinase_dom"/>
</dbReference>
<dbReference type="PRINTS" id="PR00344">
    <property type="entry name" value="BCTRLSENSOR"/>
</dbReference>
<dbReference type="PROSITE" id="PS50109">
    <property type="entry name" value="HIS_KIN"/>
    <property type="match status" value="1"/>
</dbReference>
<dbReference type="Proteomes" id="UP000321927">
    <property type="component" value="Unassembled WGS sequence"/>
</dbReference>
<organism evidence="7 9">
    <name type="scientific">Algoriphagus ratkowskyi</name>
    <dbReference type="NCBI Taxonomy" id="57028"/>
    <lineage>
        <taxon>Bacteria</taxon>
        <taxon>Pseudomonadati</taxon>
        <taxon>Bacteroidota</taxon>
        <taxon>Cytophagia</taxon>
        <taxon>Cytophagales</taxon>
        <taxon>Cyclobacteriaceae</taxon>
        <taxon>Algoriphagus</taxon>
    </lineage>
</organism>
<dbReference type="Pfam" id="PF08448">
    <property type="entry name" value="PAS_4"/>
    <property type="match status" value="1"/>
</dbReference>
<dbReference type="InterPro" id="IPR004358">
    <property type="entry name" value="Sig_transdc_His_kin-like_C"/>
</dbReference>
<dbReference type="SMART" id="SM00387">
    <property type="entry name" value="HATPase_c"/>
    <property type="match status" value="1"/>
</dbReference>
<keyword evidence="4" id="KW-0808">Transferase</keyword>
<evidence type="ECO:0000256" key="1">
    <source>
        <dbReference type="ARBA" id="ARBA00000085"/>
    </source>
</evidence>
<dbReference type="SUPFAM" id="SSF55874">
    <property type="entry name" value="ATPase domain of HSP90 chaperone/DNA topoisomerase II/histidine kinase"/>
    <property type="match status" value="1"/>
</dbReference>
<dbReference type="InterPro" id="IPR035965">
    <property type="entry name" value="PAS-like_dom_sf"/>
</dbReference>
<dbReference type="InterPro" id="IPR013656">
    <property type="entry name" value="PAS_4"/>
</dbReference>
<protein>
    <recommendedName>
        <fullName evidence="2">histidine kinase</fullName>
        <ecNumber evidence="2">2.7.13.3</ecNumber>
    </recommendedName>
</protein>
<dbReference type="InterPro" id="IPR036890">
    <property type="entry name" value="HATPase_C_sf"/>
</dbReference>
<keyword evidence="5" id="KW-0418">Kinase</keyword>
<dbReference type="PANTHER" id="PTHR43304">
    <property type="entry name" value="PHYTOCHROME-LIKE PROTEIN CPH1"/>
    <property type="match status" value="1"/>
</dbReference>
<dbReference type="InterPro" id="IPR036097">
    <property type="entry name" value="HisK_dim/P_sf"/>
</dbReference>
<sequence length="363" mass="40995">MDTKKLRTKIFELKVADHITAMLAYWDKNLVCRFANSAYIDWFGKTQEEMIDKITVKELLGTLYEMNLPFISAVLKGEVQTFEREIPTPTGGTRHSLANYYPDIVNGEVVGFYVHVADVSSLKLLEIELLKSNHRVNEQNKRLLNFSNIVSHDLKSYANNISSILDLINQASSEDEKSEMFELLKVISKEFSRTVNHLNEITRSQNLAKLNPELINLNELVEKTKMTLLVQIHTSNAIITNTIDIIINVLANPVYMESIILNLLTNAIKYRQQTKPPIVEVSCTQELGKTILKVKDNGKGIDLEKHGADLFGMYKTFHGNSDAQGIGLFITKNQIEEMGGQIEVESKENVGTTFTVTFNAIPN</sequence>
<dbReference type="SUPFAM" id="SSF55785">
    <property type="entry name" value="PYP-like sensor domain (PAS domain)"/>
    <property type="match status" value="1"/>
</dbReference>
<evidence type="ECO:0000256" key="4">
    <source>
        <dbReference type="ARBA" id="ARBA00022679"/>
    </source>
</evidence>
<dbReference type="CDD" id="cd00075">
    <property type="entry name" value="HATPase"/>
    <property type="match status" value="1"/>
</dbReference>